<gene>
    <name evidence="2" type="ORF">L8U58_07785</name>
</gene>
<dbReference type="Proteomes" id="UP001146505">
    <property type="component" value="Unassembled WGS sequence"/>
</dbReference>
<keyword evidence="3" id="KW-1185">Reference proteome</keyword>
<reference evidence="2" key="1">
    <citation type="submission" date="2022-02" db="EMBL/GenBank/DDBJ databases">
        <title>Corynebacterium sp. from urogenital microbiome.</title>
        <authorList>
            <person name="Cappelli E.A."/>
            <person name="Ribeiro T.G."/>
            <person name="Peixe L."/>
        </authorList>
    </citation>
    <scope>NUCLEOTIDE SEQUENCE</scope>
    <source>
        <strain evidence="2">C9Ua_112</strain>
    </source>
</reference>
<comment type="caution">
    <text evidence="2">The sequence shown here is derived from an EMBL/GenBank/DDBJ whole genome shotgun (WGS) entry which is preliminary data.</text>
</comment>
<keyword evidence="1" id="KW-1133">Transmembrane helix</keyword>
<evidence type="ECO:0000256" key="1">
    <source>
        <dbReference type="SAM" id="Phobius"/>
    </source>
</evidence>
<protein>
    <submittedName>
        <fullName evidence="2">Uncharacterized protein</fullName>
    </submittedName>
</protein>
<keyword evidence="1" id="KW-0812">Transmembrane</keyword>
<feature type="transmembrane region" description="Helical" evidence="1">
    <location>
        <begin position="94"/>
        <end position="122"/>
    </location>
</feature>
<name>A0A9X3RRV3_9CORY</name>
<dbReference type="AlphaFoldDB" id="A0A9X3RRV3"/>
<evidence type="ECO:0000313" key="3">
    <source>
        <dbReference type="Proteomes" id="UP001146505"/>
    </source>
</evidence>
<dbReference type="EMBL" id="JAKMUV010000009">
    <property type="protein sequence ID" value="MCZ9305422.1"/>
    <property type="molecule type" value="Genomic_DNA"/>
</dbReference>
<dbReference type="GeneID" id="301813449"/>
<keyword evidence="1" id="KW-0472">Membrane</keyword>
<feature type="transmembrane region" description="Helical" evidence="1">
    <location>
        <begin position="56"/>
        <end position="82"/>
    </location>
</feature>
<proteinExistence type="predicted"/>
<dbReference type="RefSeq" id="WP_269955066.1">
    <property type="nucleotide sequence ID" value="NZ_JAKMUV010000009.1"/>
</dbReference>
<organism evidence="2 3">
    <name type="scientific">Corynebacterium macclintockiae</name>
    <dbReference type="NCBI Taxonomy" id="2913501"/>
    <lineage>
        <taxon>Bacteria</taxon>
        <taxon>Bacillati</taxon>
        <taxon>Actinomycetota</taxon>
        <taxon>Actinomycetes</taxon>
        <taxon>Mycobacteriales</taxon>
        <taxon>Corynebacteriaceae</taxon>
        <taxon>Corynebacterium</taxon>
    </lineage>
</organism>
<feature type="transmembrane region" description="Helical" evidence="1">
    <location>
        <begin position="12"/>
        <end position="36"/>
    </location>
</feature>
<accession>A0A9X3RRV3</accession>
<sequence>MKKQIGELGSLIALTLTLVAICLPIVLTVIATQWIIPNAHWRFSVGGVWAVPLWSLTVLILSPILDISVAIVARAFIMLGICPSEYWVSTIAGTFLLAAVFYIILTPFYACLIAALVCAILNEILEPLIPPRNTSTEFDKNLIDRGS</sequence>
<evidence type="ECO:0000313" key="2">
    <source>
        <dbReference type="EMBL" id="MCZ9305422.1"/>
    </source>
</evidence>